<dbReference type="Proteomes" id="UP000219338">
    <property type="component" value="Unassembled WGS sequence"/>
</dbReference>
<feature type="region of interest" description="Disordered" evidence="1">
    <location>
        <begin position="82"/>
        <end position="120"/>
    </location>
</feature>
<dbReference type="AlphaFoldDB" id="A0A284S0Y2"/>
<dbReference type="STRING" id="47428.A0A284S0Y2"/>
<dbReference type="EMBL" id="FUEG01000024">
    <property type="protein sequence ID" value="SJL14653.1"/>
    <property type="molecule type" value="Genomic_DNA"/>
</dbReference>
<accession>A0A284S0Y2</accession>
<feature type="region of interest" description="Disordered" evidence="1">
    <location>
        <begin position="1"/>
        <end position="46"/>
    </location>
</feature>
<organism evidence="2 3">
    <name type="scientific">Armillaria ostoyae</name>
    <name type="common">Armillaria root rot fungus</name>
    <dbReference type="NCBI Taxonomy" id="47428"/>
    <lineage>
        <taxon>Eukaryota</taxon>
        <taxon>Fungi</taxon>
        <taxon>Dikarya</taxon>
        <taxon>Basidiomycota</taxon>
        <taxon>Agaricomycotina</taxon>
        <taxon>Agaricomycetes</taxon>
        <taxon>Agaricomycetidae</taxon>
        <taxon>Agaricales</taxon>
        <taxon>Marasmiineae</taxon>
        <taxon>Physalacriaceae</taxon>
        <taxon>Armillaria</taxon>
    </lineage>
</organism>
<evidence type="ECO:0000256" key="1">
    <source>
        <dbReference type="SAM" id="MobiDB-lite"/>
    </source>
</evidence>
<reference evidence="3" key="1">
    <citation type="journal article" date="2017" name="Nat. Ecol. Evol.">
        <title>Genome expansion and lineage-specific genetic innovations in the forest pathogenic fungi Armillaria.</title>
        <authorList>
            <person name="Sipos G."/>
            <person name="Prasanna A.N."/>
            <person name="Walter M.C."/>
            <person name="O'Connor E."/>
            <person name="Balint B."/>
            <person name="Krizsan K."/>
            <person name="Kiss B."/>
            <person name="Hess J."/>
            <person name="Varga T."/>
            <person name="Slot J."/>
            <person name="Riley R."/>
            <person name="Boka B."/>
            <person name="Rigling D."/>
            <person name="Barry K."/>
            <person name="Lee J."/>
            <person name="Mihaltcheva S."/>
            <person name="LaButti K."/>
            <person name="Lipzen A."/>
            <person name="Waldron R."/>
            <person name="Moloney N.M."/>
            <person name="Sperisen C."/>
            <person name="Kredics L."/>
            <person name="Vagvoelgyi C."/>
            <person name="Patrignani A."/>
            <person name="Fitzpatrick D."/>
            <person name="Nagy I."/>
            <person name="Doyle S."/>
            <person name="Anderson J.B."/>
            <person name="Grigoriev I.V."/>
            <person name="Gueldener U."/>
            <person name="Muensterkoetter M."/>
            <person name="Nagy L.G."/>
        </authorList>
    </citation>
    <scope>NUCLEOTIDE SEQUENCE [LARGE SCALE GENOMIC DNA]</scope>
    <source>
        <strain evidence="3">C18/9</strain>
    </source>
</reference>
<keyword evidence="3" id="KW-1185">Reference proteome</keyword>
<gene>
    <name evidence="2" type="ORF">ARMOST_18118</name>
</gene>
<protein>
    <submittedName>
        <fullName evidence="2">Uncharacterized protein</fullName>
    </submittedName>
</protein>
<sequence length="160" mass="17994">MFAPNLEIIHRPGQKHSNVDPLSRLVRDPPSHISPEEPEGKSLQPSNDLIEAQEIALNAIPMKRIEVLNAVVEEMAIWRRTKKCSSNSDIGGAASDEEKNKHQEHSHEPQEDRPDDHNTPLIDQASELMWDLLSPSLPALHISIDNTVKRSFIEGHKVDI</sequence>
<proteinExistence type="predicted"/>
<evidence type="ECO:0000313" key="3">
    <source>
        <dbReference type="Proteomes" id="UP000219338"/>
    </source>
</evidence>
<feature type="compositionally biased region" description="Basic and acidic residues" evidence="1">
    <location>
        <begin position="25"/>
        <end position="40"/>
    </location>
</feature>
<evidence type="ECO:0000313" key="2">
    <source>
        <dbReference type="EMBL" id="SJL14653.1"/>
    </source>
</evidence>
<feature type="compositionally biased region" description="Basic and acidic residues" evidence="1">
    <location>
        <begin position="96"/>
        <end position="118"/>
    </location>
</feature>
<name>A0A284S0Y2_ARMOS</name>